<evidence type="ECO:0000313" key="4">
    <source>
        <dbReference type="Proteomes" id="UP000616785"/>
    </source>
</evidence>
<proteinExistence type="predicted"/>
<evidence type="ECO:0000256" key="1">
    <source>
        <dbReference type="SAM" id="Phobius"/>
    </source>
</evidence>
<reference evidence="3" key="1">
    <citation type="submission" date="2020-11" db="EMBL/GenBank/DDBJ databases">
        <title>Enhanced detection system for hospital associated transmission using whole genome sequencing surveillance.</title>
        <authorList>
            <person name="Harrison L.H."/>
            <person name="Van Tyne D."/>
            <person name="Marsh J.W."/>
            <person name="Griffith M.P."/>
            <person name="Snyder D.J."/>
            <person name="Cooper V.S."/>
            <person name="Mustapha M."/>
        </authorList>
    </citation>
    <scope>NUCLEOTIDE SEQUENCE</scope>
    <source>
        <strain evidence="3">STEN00092</strain>
    </source>
</reference>
<dbReference type="PANTHER" id="PTHR30572">
    <property type="entry name" value="MEMBRANE COMPONENT OF TRANSPORTER-RELATED"/>
    <property type="match status" value="1"/>
</dbReference>
<keyword evidence="1" id="KW-1133">Transmembrane helix</keyword>
<organism evidence="3 4">
    <name type="scientific">Stenotrophomonas maltophilia</name>
    <name type="common">Pseudomonas maltophilia</name>
    <name type="synonym">Xanthomonas maltophilia</name>
    <dbReference type="NCBI Taxonomy" id="40324"/>
    <lineage>
        <taxon>Bacteria</taxon>
        <taxon>Pseudomonadati</taxon>
        <taxon>Pseudomonadota</taxon>
        <taxon>Gammaproteobacteria</taxon>
        <taxon>Lysobacterales</taxon>
        <taxon>Lysobacteraceae</taxon>
        <taxon>Stenotrophomonas</taxon>
        <taxon>Stenotrophomonas maltophilia group</taxon>
    </lineage>
</organism>
<gene>
    <name evidence="3" type="ORF">I5U57_09040</name>
</gene>
<dbReference type="Pfam" id="PF12704">
    <property type="entry name" value="MacB_PCD"/>
    <property type="match status" value="1"/>
</dbReference>
<dbReference type="AlphaFoldDB" id="A0AA41CBU1"/>
<dbReference type="InterPro" id="IPR050250">
    <property type="entry name" value="Macrolide_Exporter_MacB"/>
</dbReference>
<keyword evidence="1" id="KW-0812">Transmembrane</keyword>
<dbReference type="InterPro" id="IPR025857">
    <property type="entry name" value="MacB_PCD"/>
</dbReference>
<dbReference type="PANTHER" id="PTHR30572:SF4">
    <property type="entry name" value="ABC TRANSPORTER PERMEASE YTRF"/>
    <property type="match status" value="1"/>
</dbReference>
<name>A0AA41CBU1_STEMA</name>
<dbReference type="GO" id="GO:0005886">
    <property type="term" value="C:plasma membrane"/>
    <property type="evidence" value="ECO:0007669"/>
    <property type="project" value="TreeGrafter"/>
</dbReference>
<protein>
    <submittedName>
        <fullName evidence="3">ABC transporter permease</fullName>
    </submittedName>
</protein>
<accession>A0AA41CBU1</accession>
<keyword evidence="1" id="KW-0472">Membrane</keyword>
<feature type="domain" description="MacB-like periplasmic core" evidence="2">
    <location>
        <begin position="33"/>
        <end position="227"/>
    </location>
</feature>
<feature type="transmembrane region" description="Helical" evidence="1">
    <location>
        <begin position="369"/>
        <end position="388"/>
    </location>
</feature>
<comment type="caution">
    <text evidence="3">The sequence shown here is derived from an EMBL/GenBank/DDBJ whole genome shotgun (WGS) entry which is preliminary data.</text>
</comment>
<dbReference type="Proteomes" id="UP000616785">
    <property type="component" value="Unassembled WGS sequence"/>
</dbReference>
<sequence>MQRERREMLDSMQEVRNHLGRASLLFVQAALASLACAFALQSAADGFSRLNTRGIEGAQAIGVIRVSDIEERVAPSLVRSDLSAIQLPGVRQAVASDSVPFGGRAHHYGACTSDAAMAHAMAAGSSDVAGCDRIPVITASPGLLTMLGAQVVKGRLPADHEATDGAPVVLISEALAVHLFGSESAVGRQLYFGPGSSRVIVGVFSSIVGPAPSGNDRDSQWALFPGFPTGASRYYLIGSHAEVDRVLLDRTVEALRQPYRVVNPTGVDTLAGYRDAYLRADRFTTAMLAFMAAVVLGVLMAGVSGVVGAWLERRRRSIGIRRTLGARASVIFTEIIFEVSIFTISGAVLGACSLYLFWSPEDRSSISSWLTGLMAFMLVMVASLAALLPRAWRTVREEPLALLKPF</sequence>
<dbReference type="EMBL" id="JADUNO010000023">
    <property type="protein sequence ID" value="MBH1639589.1"/>
    <property type="molecule type" value="Genomic_DNA"/>
</dbReference>
<evidence type="ECO:0000313" key="3">
    <source>
        <dbReference type="EMBL" id="MBH1639589.1"/>
    </source>
</evidence>
<feature type="transmembrane region" description="Helical" evidence="1">
    <location>
        <begin position="331"/>
        <end position="357"/>
    </location>
</feature>
<feature type="transmembrane region" description="Helical" evidence="1">
    <location>
        <begin position="287"/>
        <end position="311"/>
    </location>
</feature>
<evidence type="ECO:0000259" key="2">
    <source>
        <dbReference type="Pfam" id="PF12704"/>
    </source>
</evidence>
<dbReference type="GO" id="GO:0022857">
    <property type="term" value="F:transmembrane transporter activity"/>
    <property type="evidence" value="ECO:0007669"/>
    <property type="project" value="TreeGrafter"/>
</dbReference>